<dbReference type="SUPFAM" id="SSF52058">
    <property type="entry name" value="L domain-like"/>
    <property type="match status" value="1"/>
</dbReference>
<dbReference type="OrthoDB" id="3140657at2759"/>
<accession>A0A2T2P6W0</accession>
<gene>
    <name evidence="1" type="ORF">BS50DRAFT_568904</name>
</gene>
<name>A0A2T2P6W0_CORCC</name>
<proteinExistence type="predicted"/>
<dbReference type="PANTHER" id="PTHR42057:SF2">
    <property type="entry name" value="F-BOX DOMAIN PROTEIN (AFU_ORTHOLOGUE AFUA_4G00200)-RELATED"/>
    <property type="match status" value="1"/>
</dbReference>
<organism evidence="1 2">
    <name type="scientific">Corynespora cassiicola Philippines</name>
    <dbReference type="NCBI Taxonomy" id="1448308"/>
    <lineage>
        <taxon>Eukaryota</taxon>
        <taxon>Fungi</taxon>
        <taxon>Dikarya</taxon>
        <taxon>Ascomycota</taxon>
        <taxon>Pezizomycotina</taxon>
        <taxon>Dothideomycetes</taxon>
        <taxon>Pleosporomycetidae</taxon>
        <taxon>Pleosporales</taxon>
        <taxon>Corynesporascaceae</taxon>
        <taxon>Corynespora</taxon>
    </lineage>
</organism>
<dbReference type="EMBL" id="KZ678129">
    <property type="protein sequence ID" value="PSN73349.1"/>
    <property type="molecule type" value="Genomic_DNA"/>
</dbReference>
<evidence type="ECO:0000313" key="2">
    <source>
        <dbReference type="Proteomes" id="UP000240883"/>
    </source>
</evidence>
<dbReference type="PANTHER" id="PTHR42057">
    <property type="entry name" value="F-BOX DOMAIN PROTEIN (AFU_ORTHOLOGUE AFUA_4G00200)"/>
    <property type="match status" value="1"/>
</dbReference>
<keyword evidence="2" id="KW-1185">Reference proteome</keyword>
<reference evidence="1 2" key="1">
    <citation type="journal article" date="2018" name="Front. Microbiol.">
        <title>Genome-Wide Analysis of Corynespora cassiicola Leaf Fall Disease Putative Effectors.</title>
        <authorList>
            <person name="Lopez D."/>
            <person name="Ribeiro S."/>
            <person name="Label P."/>
            <person name="Fumanal B."/>
            <person name="Venisse J.S."/>
            <person name="Kohler A."/>
            <person name="de Oliveira R.R."/>
            <person name="Labutti K."/>
            <person name="Lipzen A."/>
            <person name="Lail K."/>
            <person name="Bauer D."/>
            <person name="Ohm R.A."/>
            <person name="Barry K.W."/>
            <person name="Spatafora J."/>
            <person name="Grigoriev I.V."/>
            <person name="Martin F.M."/>
            <person name="Pujade-Renaud V."/>
        </authorList>
    </citation>
    <scope>NUCLEOTIDE SEQUENCE [LARGE SCALE GENOMIC DNA]</scope>
    <source>
        <strain evidence="1 2">Philippines</strain>
    </source>
</reference>
<evidence type="ECO:0000313" key="1">
    <source>
        <dbReference type="EMBL" id="PSN73349.1"/>
    </source>
</evidence>
<protein>
    <recommendedName>
        <fullName evidence="3">F-box domain-containing protein</fullName>
    </recommendedName>
</protein>
<dbReference type="InterPro" id="IPR032675">
    <property type="entry name" value="LRR_dom_sf"/>
</dbReference>
<dbReference type="AlphaFoldDB" id="A0A2T2P6W0"/>
<dbReference type="Proteomes" id="UP000240883">
    <property type="component" value="Unassembled WGS sequence"/>
</dbReference>
<sequence>MFQLPLTLQQKCIELLEFSSLKSLRLVSKASLPITTEALFNVVVFHPSDESAAKYSHIVEDSKLKKLVQKVIINTDDDPDTELEQPEKEVPDYLRAALRHLGKFPNLKEAELKFAFNCTQREINGTRRYIAETVNFRTPVMQAFLDGLNHAESPMSRFDSITVKNLQDWTSSDVYDSEDFKNVRDKLTRLALQMTSDIEESSPERTTNLPAFQQGISDSLPRHWLTPLQSQLTHLTLYSAHSMWGLYPLCDFRKLQFPNLESLALGNYTIARDWQIDWILSHGPTLKELILDGCPIITVLCFDNFEEDLRPPNLEPLPGSDPESPCYLMHVDLRWHNVLPKFESGLPNLEKFVLGCGDWDGQTMFEKRYDLKPEVFESRYYMFDGGTGPSQWLEPSDADDEEGIQFYTGVIDEEETLFPFPDCHDQDADALRSLLGIISRRSGASTE</sequence>
<evidence type="ECO:0008006" key="3">
    <source>
        <dbReference type="Google" id="ProtNLM"/>
    </source>
</evidence>
<dbReference type="Gene3D" id="3.80.10.10">
    <property type="entry name" value="Ribonuclease Inhibitor"/>
    <property type="match status" value="1"/>
</dbReference>